<name>A0AAV6XL18_9LAMI</name>
<comment type="caution">
    <text evidence="2">The sequence shown here is derived from an EMBL/GenBank/DDBJ whole genome shotgun (WGS) entry which is preliminary data.</text>
</comment>
<dbReference type="GO" id="GO:0016973">
    <property type="term" value="P:poly(A)+ mRNA export from nucleus"/>
    <property type="evidence" value="ECO:0007669"/>
    <property type="project" value="TreeGrafter"/>
</dbReference>
<evidence type="ECO:0000313" key="2">
    <source>
        <dbReference type="EMBL" id="KAG8380702.1"/>
    </source>
</evidence>
<dbReference type="PANTHER" id="PTHR33416:SF20">
    <property type="entry name" value="NUCLEAR PORE COMPLEX PROTEIN NUP1"/>
    <property type="match status" value="1"/>
</dbReference>
<feature type="region of interest" description="Disordered" evidence="1">
    <location>
        <begin position="527"/>
        <end position="573"/>
    </location>
</feature>
<keyword evidence="3" id="KW-1185">Reference proteome</keyword>
<feature type="region of interest" description="Disordered" evidence="1">
    <location>
        <begin position="1195"/>
        <end position="1262"/>
    </location>
</feature>
<dbReference type="PANTHER" id="PTHR33416">
    <property type="entry name" value="NUCLEAR PORE COMPLEX PROTEIN NUP1"/>
    <property type="match status" value="1"/>
</dbReference>
<gene>
    <name evidence="2" type="ORF">BUALT_Bualt06G0043400</name>
</gene>
<feature type="region of interest" description="Disordered" evidence="1">
    <location>
        <begin position="1"/>
        <end position="44"/>
    </location>
</feature>
<feature type="region of interest" description="Disordered" evidence="1">
    <location>
        <begin position="74"/>
        <end position="114"/>
    </location>
</feature>
<reference evidence="2" key="1">
    <citation type="submission" date="2019-10" db="EMBL/GenBank/DDBJ databases">
        <authorList>
            <person name="Zhang R."/>
            <person name="Pan Y."/>
            <person name="Wang J."/>
            <person name="Ma R."/>
            <person name="Yu S."/>
        </authorList>
    </citation>
    <scope>NUCLEOTIDE SEQUENCE</scope>
    <source>
        <strain evidence="2">LA-IB0</strain>
        <tissue evidence="2">Leaf</tissue>
    </source>
</reference>
<dbReference type="AlphaFoldDB" id="A0AAV6XL18"/>
<feature type="compositionally biased region" description="Basic and acidic residues" evidence="1">
    <location>
        <begin position="494"/>
        <end position="511"/>
    </location>
</feature>
<organism evidence="2 3">
    <name type="scientific">Buddleja alternifolia</name>
    <dbReference type="NCBI Taxonomy" id="168488"/>
    <lineage>
        <taxon>Eukaryota</taxon>
        <taxon>Viridiplantae</taxon>
        <taxon>Streptophyta</taxon>
        <taxon>Embryophyta</taxon>
        <taxon>Tracheophyta</taxon>
        <taxon>Spermatophyta</taxon>
        <taxon>Magnoliopsida</taxon>
        <taxon>eudicotyledons</taxon>
        <taxon>Gunneridae</taxon>
        <taxon>Pentapetalae</taxon>
        <taxon>asterids</taxon>
        <taxon>lamiids</taxon>
        <taxon>Lamiales</taxon>
        <taxon>Scrophulariaceae</taxon>
        <taxon>Buddlejeae</taxon>
        <taxon>Buddleja</taxon>
    </lineage>
</organism>
<sequence>MAAQEGGATTTTTSSYGKFRKKPFRRQTTPYDRPPTALRLPNNTSSWWTKLVVDPASKLISYGSERFLAPLLRKRLAPPPPPPPPPRSTEVNDDTGDGVQEAVPNNQCGTQEPAVGQCSQTLITSSSSRISELEQLLKQKTFTRSEINHLTELLQSRAVEMSIGNHAEKHEETASDSQRHQQFERGPLEEIRTEIRSTTVMSTPVSNSKVLEDEIASPAELAKAYMGSRPSKVSPSVLGIRSQVGREDTGLLSNIPFASKSHMALTAKTPVSLGAPENGFITPRSRGRSAIYNMARTPYSKLKGSGVNSNGYPGQSVPTSALSLMEHDNKFGSKSMTLKRRSSVLDDEVGSVGPIRRIRQKSNLLAPKIHHGAHEMGSDAKQKLAIIDEPRQKVSKNIVENENENVPSTSYAPVPSKSSEVAARILQHLERMTPKEKSSSKLVAVRDKASLKLTPNMLSGQALRSMEFVDSSKFLLDVQDDHKLGDRSNAALPDARDSTSQKQGKLEENGLKESVVSSVTWNPAMNNDSAVSLKAPGPSSGTSDSAVKNGPSQPPQKKRAFRMSAQEESLEQEDDVYCNDLAARPLSERRGPMEAHLTVSKLGSYEEPKMVKTILQSEMKSPSGFVLSKTNELSSRDSVTVGEESSTIGFPTSEQATAASQSAVLPISVATFDRPKETNNPPPLFSFSSTVADKFPSLPLEPSSKKTESKLENSSSLVNVSASMGSQVGIPVLEKDGHLNPKKTGDINGKYDAVSSVASDGPPVSRPLLSFTAASSNDTNQTSTGGALLFTSSTSASNSVPAGTGTSTSTSANSSGSIFGLAATPSVLAEPVFKFGASVDPPLFVSAVSTTNVPEMIKPEINPSSGSSHPTVAAANAGSSTFGLGSSFSYSTVKNPLDSLSSTSAGNSLVSGPGTVSQGISVQSASSASLPSFNINSSTSFGSSLSNPQVFNQQSSFGFSSAASTSDTSAVVPSSAPTSSLFKFSASSSDGNAVSPSSGANPGMFSFGISSSSSTNAVGSSSGATPPLFGFGASSSASVTSTAIPFGSGNPGILNLGGSSSAASSAISSNSASSWQTPTSSIFGSTFTSQSAATGFSFGASSTPSAPTNVAPTLFNSSTASLASPFSFTAAPASVPNIQPVFGNAQSVFGNPSMTGFGASPGKNDQMNAEDSMAEDTVQSSSVAAFGQPSSSMGFAFGSTAPSQPSNPFMFGGSQQNQNQPPFQASGSLEFSAGGSFSLGSGGGDKSGRKMIKVNRNKNRRK</sequence>
<protein>
    <recommendedName>
        <fullName evidence="4">Nuclear pore complex protein</fullName>
    </recommendedName>
</protein>
<dbReference type="GO" id="GO:0005635">
    <property type="term" value="C:nuclear envelope"/>
    <property type="evidence" value="ECO:0007669"/>
    <property type="project" value="TreeGrafter"/>
</dbReference>
<feature type="compositionally biased region" description="Low complexity" evidence="1">
    <location>
        <begin position="802"/>
        <end position="815"/>
    </location>
</feature>
<feature type="region of interest" description="Disordered" evidence="1">
    <location>
        <begin position="484"/>
        <end position="511"/>
    </location>
</feature>
<feature type="compositionally biased region" description="Basic residues" evidence="1">
    <location>
        <begin position="1249"/>
        <end position="1262"/>
    </location>
</feature>
<dbReference type="Proteomes" id="UP000826271">
    <property type="component" value="Unassembled WGS sequence"/>
</dbReference>
<dbReference type="EMBL" id="WHWC01000006">
    <property type="protein sequence ID" value="KAG8380702.1"/>
    <property type="molecule type" value="Genomic_DNA"/>
</dbReference>
<feature type="compositionally biased region" description="Polar residues" evidence="1">
    <location>
        <begin position="1200"/>
        <end position="1223"/>
    </location>
</feature>
<feature type="compositionally biased region" description="Pro residues" evidence="1">
    <location>
        <begin position="77"/>
        <end position="87"/>
    </location>
</feature>
<evidence type="ECO:0008006" key="4">
    <source>
        <dbReference type="Google" id="ProtNLM"/>
    </source>
</evidence>
<dbReference type="GO" id="GO:0071763">
    <property type="term" value="P:nuclear membrane organization"/>
    <property type="evidence" value="ECO:0007669"/>
    <property type="project" value="TreeGrafter"/>
</dbReference>
<evidence type="ECO:0000313" key="3">
    <source>
        <dbReference type="Proteomes" id="UP000826271"/>
    </source>
</evidence>
<feature type="compositionally biased region" description="Low complexity" evidence="1">
    <location>
        <begin position="1225"/>
        <end position="1239"/>
    </location>
</feature>
<accession>A0AAV6XL18</accession>
<proteinExistence type="predicted"/>
<evidence type="ECO:0000256" key="1">
    <source>
        <dbReference type="SAM" id="MobiDB-lite"/>
    </source>
</evidence>
<feature type="region of interest" description="Disordered" evidence="1">
    <location>
        <begin position="794"/>
        <end position="815"/>
    </location>
</feature>